<protein>
    <submittedName>
        <fullName evidence="2">Uncharacterized protein</fullName>
    </submittedName>
</protein>
<comment type="caution">
    <text evidence="2">The sequence shown here is derived from an EMBL/GenBank/DDBJ whole genome shotgun (WGS) entry which is preliminary data.</text>
</comment>
<dbReference type="EMBL" id="JAZHXI010000002">
    <property type="protein sequence ID" value="KAL2074271.1"/>
    <property type="molecule type" value="Genomic_DNA"/>
</dbReference>
<evidence type="ECO:0000256" key="1">
    <source>
        <dbReference type="SAM" id="SignalP"/>
    </source>
</evidence>
<name>A0ABR4CXQ7_9HELO</name>
<accession>A0ABR4CXQ7</accession>
<evidence type="ECO:0000313" key="3">
    <source>
        <dbReference type="Proteomes" id="UP001595075"/>
    </source>
</evidence>
<proteinExistence type="predicted"/>
<keyword evidence="3" id="KW-1185">Reference proteome</keyword>
<feature type="signal peptide" evidence="1">
    <location>
        <begin position="1"/>
        <end position="22"/>
    </location>
</feature>
<sequence length="156" mass="16891">MRFPAVSALLGLGLSLSTTVLADRMIIWQYCYFSCTYPAIFYTSAGSYDIDASDGCRGTSVPGMTEFCVDHRNSRGHFKFSHQNYKRCMIETSNETSDCGIAFCINSYWDEVPCTWGTGRMGEIEGGEVENVSAASNSTALATATGGTFATATFIA</sequence>
<feature type="chain" id="PRO_5045084395" evidence="1">
    <location>
        <begin position="23"/>
        <end position="156"/>
    </location>
</feature>
<gene>
    <name evidence="2" type="ORF">VTL71DRAFT_8049</name>
</gene>
<organism evidence="2 3">
    <name type="scientific">Oculimacula yallundae</name>
    <dbReference type="NCBI Taxonomy" id="86028"/>
    <lineage>
        <taxon>Eukaryota</taxon>
        <taxon>Fungi</taxon>
        <taxon>Dikarya</taxon>
        <taxon>Ascomycota</taxon>
        <taxon>Pezizomycotina</taxon>
        <taxon>Leotiomycetes</taxon>
        <taxon>Helotiales</taxon>
        <taxon>Ploettnerulaceae</taxon>
        <taxon>Oculimacula</taxon>
    </lineage>
</organism>
<dbReference type="Proteomes" id="UP001595075">
    <property type="component" value="Unassembled WGS sequence"/>
</dbReference>
<keyword evidence="1" id="KW-0732">Signal</keyword>
<evidence type="ECO:0000313" key="2">
    <source>
        <dbReference type="EMBL" id="KAL2074271.1"/>
    </source>
</evidence>
<reference evidence="2 3" key="1">
    <citation type="journal article" date="2024" name="Commun. Biol.">
        <title>Comparative genomic analysis of thermophilic fungi reveals convergent evolutionary adaptations and gene losses.</title>
        <authorList>
            <person name="Steindorff A.S."/>
            <person name="Aguilar-Pontes M.V."/>
            <person name="Robinson A.J."/>
            <person name="Andreopoulos B."/>
            <person name="LaButti K."/>
            <person name="Kuo A."/>
            <person name="Mondo S."/>
            <person name="Riley R."/>
            <person name="Otillar R."/>
            <person name="Haridas S."/>
            <person name="Lipzen A."/>
            <person name="Grimwood J."/>
            <person name="Schmutz J."/>
            <person name="Clum A."/>
            <person name="Reid I.D."/>
            <person name="Moisan M.C."/>
            <person name="Butler G."/>
            <person name="Nguyen T.T.M."/>
            <person name="Dewar K."/>
            <person name="Conant G."/>
            <person name="Drula E."/>
            <person name="Henrissat B."/>
            <person name="Hansel C."/>
            <person name="Singer S."/>
            <person name="Hutchinson M.I."/>
            <person name="de Vries R.P."/>
            <person name="Natvig D.O."/>
            <person name="Powell A.J."/>
            <person name="Tsang A."/>
            <person name="Grigoriev I.V."/>
        </authorList>
    </citation>
    <scope>NUCLEOTIDE SEQUENCE [LARGE SCALE GENOMIC DNA]</scope>
    <source>
        <strain evidence="2 3">CBS 494.80</strain>
    </source>
</reference>